<dbReference type="Pfam" id="PF00069">
    <property type="entry name" value="Pkinase"/>
    <property type="match status" value="1"/>
</dbReference>
<gene>
    <name evidence="11" type="ordered locus">CNB03330</name>
</gene>
<evidence type="ECO:0000256" key="8">
    <source>
        <dbReference type="ARBA" id="ARBA00048679"/>
    </source>
</evidence>
<dbReference type="GO" id="GO:0005737">
    <property type="term" value="C:cytoplasm"/>
    <property type="evidence" value="ECO:0000318"/>
    <property type="project" value="GO_Central"/>
</dbReference>
<dbReference type="EMBL" id="AE017342">
    <property type="protein sequence ID" value="AAW42015.2"/>
    <property type="molecule type" value="Genomic_DNA"/>
</dbReference>
<reference evidence="11 12" key="1">
    <citation type="journal article" date="2005" name="Science">
        <title>The genome of the basidiomycetous yeast and human pathogen Cryptococcus neoformans.</title>
        <authorList>
            <person name="Loftus B.J."/>
            <person name="Fung E."/>
            <person name="Roncaglia P."/>
            <person name="Rowley D."/>
            <person name="Amedeo P."/>
            <person name="Bruno D."/>
            <person name="Vamathevan J."/>
            <person name="Miranda M."/>
            <person name="Anderson I.J."/>
            <person name="Fraser J.A."/>
            <person name="Allen J.E."/>
            <person name="Bosdet I.E."/>
            <person name="Brent M.R."/>
            <person name="Chiu R."/>
            <person name="Doering T.L."/>
            <person name="Donlin M.J."/>
            <person name="D'Souza C.A."/>
            <person name="Fox D.S."/>
            <person name="Grinberg V."/>
            <person name="Fu J."/>
            <person name="Fukushima M."/>
            <person name="Haas B.J."/>
            <person name="Huang J.C."/>
            <person name="Janbon G."/>
            <person name="Jones S.J."/>
            <person name="Koo H.L."/>
            <person name="Krzywinski M.I."/>
            <person name="Kwon-Chung J.K."/>
            <person name="Lengeler K.B."/>
            <person name="Maiti R."/>
            <person name="Marra M.A."/>
            <person name="Marra R.E."/>
            <person name="Mathewson C.A."/>
            <person name="Mitchell T.G."/>
            <person name="Pertea M."/>
            <person name="Riggs F.R."/>
            <person name="Salzberg S.L."/>
            <person name="Schein J.E."/>
            <person name="Shvartsbeyn A."/>
            <person name="Shin H."/>
            <person name="Shumway M."/>
            <person name="Specht C.A."/>
            <person name="Suh B.B."/>
            <person name="Tenney A."/>
            <person name="Utterback T.R."/>
            <person name="Wickes B.L."/>
            <person name="Wortman J.R."/>
            <person name="Wye N.H."/>
            <person name="Kronstad J.W."/>
            <person name="Lodge J.K."/>
            <person name="Heitman J."/>
            <person name="Davis R.W."/>
            <person name="Fraser C.M."/>
            <person name="Hyman R.W."/>
        </authorList>
    </citation>
    <scope>NUCLEOTIDE SEQUENCE [LARGE SCALE GENOMIC DNA]</scope>
    <source>
        <strain evidence="12">JEC21 / ATCC MYA-565</strain>
    </source>
</reference>
<keyword evidence="3" id="KW-0808">Transferase</keyword>
<keyword evidence="6" id="KW-0067">ATP-binding</keyword>
<evidence type="ECO:0000256" key="7">
    <source>
        <dbReference type="ARBA" id="ARBA00047899"/>
    </source>
</evidence>
<accession>Q5KM16</accession>
<keyword evidence="2" id="KW-0723">Serine/threonine-protein kinase</keyword>
<feature type="compositionally biased region" description="Basic and acidic residues" evidence="9">
    <location>
        <begin position="1017"/>
        <end position="1032"/>
    </location>
</feature>
<feature type="domain" description="Protein kinase" evidence="10">
    <location>
        <begin position="1"/>
        <end position="235"/>
    </location>
</feature>
<keyword evidence="4" id="KW-0547">Nucleotide-binding</keyword>
<dbReference type="OrthoDB" id="2018507at2759"/>
<organism evidence="11 12">
    <name type="scientific">Cryptococcus deneoformans (strain JEC21 / ATCC MYA-565)</name>
    <name type="common">Cryptococcus neoformans var. neoformans serotype D</name>
    <dbReference type="NCBI Taxonomy" id="214684"/>
    <lineage>
        <taxon>Eukaryota</taxon>
        <taxon>Fungi</taxon>
        <taxon>Dikarya</taxon>
        <taxon>Basidiomycota</taxon>
        <taxon>Agaricomycotina</taxon>
        <taxon>Tremellomycetes</taxon>
        <taxon>Tremellales</taxon>
        <taxon>Cryptococcaceae</taxon>
        <taxon>Cryptococcus</taxon>
        <taxon>Cryptococcus neoformans species complex</taxon>
    </lineage>
</organism>
<name>Q5KM16_CRYD1</name>
<feature type="region of interest" description="Disordered" evidence="9">
    <location>
        <begin position="607"/>
        <end position="676"/>
    </location>
</feature>
<dbReference type="GeneID" id="3255594"/>
<feature type="compositionally biased region" description="Low complexity" evidence="9">
    <location>
        <begin position="839"/>
        <end position="884"/>
    </location>
</feature>
<dbReference type="SUPFAM" id="SSF56112">
    <property type="entry name" value="Protein kinase-like (PK-like)"/>
    <property type="match status" value="1"/>
</dbReference>
<feature type="region of interest" description="Disordered" evidence="9">
    <location>
        <begin position="501"/>
        <end position="579"/>
    </location>
</feature>
<dbReference type="GO" id="GO:0005524">
    <property type="term" value="F:ATP binding"/>
    <property type="evidence" value="ECO:0007669"/>
    <property type="project" value="UniProtKB-KW"/>
</dbReference>
<dbReference type="EC" id="2.7.11.1" evidence="1"/>
<dbReference type="GO" id="GO:0004674">
    <property type="term" value="F:protein serine/threonine kinase activity"/>
    <property type="evidence" value="ECO:0000318"/>
    <property type="project" value="GO_Central"/>
</dbReference>
<evidence type="ECO:0000256" key="4">
    <source>
        <dbReference type="ARBA" id="ARBA00022741"/>
    </source>
</evidence>
<dbReference type="AlphaFoldDB" id="Q5KM16"/>
<feature type="compositionally biased region" description="Low complexity" evidence="9">
    <location>
        <begin position="318"/>
        <end position="335"/>
    </location>
</feature>
<feature type="compositionally biased region" description="Polar residues" evidence="9">
    <location>
        <begin position="804"/>
        <end position="826"/>
    </location>
</feature>
<proteinExistence type="predicted"/>
<evidence type="ECO:0000259" key="10">
    <source>
        <dbReference type="PROSITE" id="PS50011"/>
    </source>
</evidence>
<evidence type="ECO:0000256" key="1">
    <source>
        <dbReference type="ARBA" id="ARBA00012513"/>
    </source>
</evidence>
<evidence type="ECO:0000256" key="9">
    <source>
        <dbReference type="SAM" id="MobiDB-lite"/>
    </source>
</evidence>
<feature type="compositionally biased region" description="Basic and acidic residues" evidence="9">
    <location>
        <begin position="618"/>
        <end position="662"/>
    </location>
</feature>
<feature type="compositionally biased region" description="Basic and acidic residues" evidence="9">
    <location>
        <begin position="735"/>
        <end position="761"/>
    </location>
</feature>
<dbReference type="SMART" id="SM00220">
    <property type="entry name" value="S_TKc"/>
    <property type="match status" value="1"/>
</dbReference>
<sequence length="1075" mass="115224">MKSLPPNSHLVQYLGSSHTRSPAGQHEVFILMEFCAGGGIIDLLNKRLRDRLKEIEILNIFTDVCEAVAAMHSLKQPLLHRDLKIENVLSQPINIPPTPQRPTSLIFKLCDFGSTTFPADRPPQTKLEADALAMDLNRHTTLQYRSPEMVEPMLGLPVGLPSDVWALGCLLYKLCYYTTPFEEHGPLAIVNAKYTFPPMPQYSPRLQHLIASMLVEQPARRPTVFEVLRVAHEMSGTRPEVDYPITLKSLPIPAQPRPTKPQSHSSNNLLDFTGSPSSMGKSPSLQPSLASTVQPQRRGRPTRDTARESPRPTAVQTQQARWQQSPVQQAQQKPQMTSGSANVRAPSRLHITGESASLSSGSAPLSTTSPPPVDAFGMPIVSSTQPTATGFGDSFGAGASLVRPTGTTGSSQQSQSRYGSNFIKRPTGFGDSFGSGITRTPSISSRSSAPVKRVPSGATTVISKQHSPAVSHKSPEPPSAGVVPEGDLSFESRFPSIETLNSEATLSPPEKLISPVVSPPSSSDNANTTPGSTTTARGAASYFGALRPRPLVNSRPSMSRNLTGGHTRVPDEDGQTMQGEAEKHGHVHVQPRSTQVTGTAFRGQVSGLAPNLAQGGGREGRGYYHGEEEDAERERREEMMKRGNGEQGEKWNVSEKKIDKKTITTPEDLMGSEETGSLRIPSIVPVRSISPASATSAAMSATSAMNRGPPPLDIDAAKTGGGTNILSDNWSPLAEMRKRDVAERAEAAVRKKEAEAERAQLERQNAADQPPFIDDGKLKSPKSAASTVQPTVAPSEAVSPEPIKSTTLPAPTSRLEPSTGQVSQRIPSRERARPQSMFLPSTSSNSVPSRSSLLSPPLRSEPSSLLPSSQSPPKTSISSPSRPSQGHQKKDSINGMVSKYESISIGKPGEDTNKRSVRQHVPKPSEGTNALASKPFVASKPVGLRKPSADLDNSAPVNTTTARNEPANPTKPRVASKPSTFRQDPGVGVGYIRPGMSANPSVRPNPVVSTSFNSSNPDHRGKEDEVVEKDSLKSAVGSSPEKQQPVNLLIQRWNKGEVNNASGNAAAKFKKGGYI</sequence>
<dbReference type="VEuPathDB" id="FungiDB:CNB03330"/>
<evidence type="ECO:0000256" key="3">
    <source>
        <dbReference type="ARBA" id="ARBA00022679"/>
    </source>
</evidence>
<feature type="compositionally biased region" description="Basic and acidic residues" evidence="9">
    <location>
        <begin position="301"/>
        <end position="310"/>
    </location>
</feature>
<dbReference type="InParanoid" id="Q5KM16"/>
<dbReference type="InterPro" id="IPR000719">
    <property type="entry name" value="Prot_kinase_dom"/>
</dbReference>
<evidence type="ECO:0000313" key="12">
    <source>
        <dbReference type="Proteomes" id="UP000002149"/>
    </source>
</evidence>
<dbReference type="GO" id="GO:0000147">
    <property type="term" value="P:actin cortical patch assembly"/>
    <property type="evidence" value="ECO:0000318"/>
    <property type="project" value="GO_Central"/>
</dbReference>
<dbReference type="PANTHER" id="PTHR22967">
    <property type="entry name" value="SERINE/THREONINE PROTEIN KINASE"/>
    <property type="match status" value="1"/>
</dbReference>
<feature type="compositionally biased region" description="Polar residues" evidence="9">
    <location>
        <begin position="998"/>
        <end position="1016"/>
    </location>
</feature>
<feature type="compositionally biased region" description="Polar residues" evidence="9">
    <location>
        <begin position="554"/>
        <end position="564"/>
    </location>
</feature>
<dbReference type="RefSeq" id="XP_024512317.1">
    <property type="nucleotide sequence ID" value="XM_024656555.1"/>
</dbReference>
<feature type="region of interest" description="Disordered" evidence="9">
    <location>
        <begin position="250"/>
        <end position="374"/>
    </location>
</feature>
<dbReference type="Gene3D" id="1.10.510.10">
    <property type="entry name" value="Transferase(Phosphotransferase) domain 1"/>
    <property type="match status" value="1"/>
</dbReference>
<feature type="compositionally biased region" description="Low complexity" evidence="9">
    <location>
        <begin position="355"/>
        <end position="368"/>
    </location>
</feature>
<feature type="compositionally biased region" description="Polar residues" evidence="9">
    <location>
        <begin position="524"/>
        <end position="536"/>
    </location>
</feature>
<evidence type="ECO:0000313" key="11">
    <source>
        <dbReference type="EMBL" id="AAW42015.2"/>
    </source>
</evidence>
<feature type="compositionally biased region" description="Polar residues" evidence="9">
    <location>
        <begin position="783"/>
        <end position="792"/>
    </location>
</feature>
<keyword evidence="5" id="KW-0418">Kinase</keyword>
<dbReference type="Proteomes" id="UP000002149">
    <property type="component" value="Chromosome 2"/>
</dbReference>
<dbReference type="InterPro" id="IPR011009">
    <property type="entry name" value="Kinase-like_dom_sf"/>
</dbReference>
<dbReference type="PROSITE" id="PS50011">
    <property type="entry name" value="PROTEIN_KINASE_DOM"/>
    <property type="match status" value="1"/>
</dbReference>
<dbReference type="PaxDb" id="214684-Q5KM16"/>
<dbReference type="PANTHER" id="PTHR22967:SF57">
    <property type="entry name" value="AUXILIN, ISOFORM A-RELATED"/>
    <property type="match status" value="1"/>
</dbReference>
<keyword evidence="12" id="KW-1185">Reference proteome</keyword>
<dbReference type="HOGENOM" id="CLU_267162_0_0_1"/>
<feature type="compositionally biased region" description="Low complexity" evidence="9">
    <location>
        <begin position="438"/>
        <end position="450"/>
    </location>
</feature>
<feature type="region of interest" description="Disordered" evidence="9">
    <location>
        <begin position="700"/>
        <end position="1046"/>
    </location>
</feature>
<feature type="region of interest" description="Disordered" evidence="9">
    <location>
        <begin position="438"/>
        <end position="487"/>
    </location>
</feature>
<evidence type="ECO:0000256" key="2">
    <source>
        <dbReference type="ARBA" id="ARBA00022527"/>
    </source>
</evidence>
<feature type="compositionally biased region" description="Polar residues" evidence="9">
    <location>
        <begin position="457"/>
        <end position="468"/>
    </location>
</feature>
<feature type="compositionally biased region" description="Polar residues" evidence="9">
    <location>
        <begin position="1036"/>
        <end position="1046"/>
    </location>
</feature>
<protein>
    <recommendedName>
        <fullName evidence="1">non-specific serine/threonine protein kinase</fullName>
        <ecNumber evidence="1">2.7.11.1</ecNumber>
    </recommendedName>
</protein>
<dbReference type="GO" id="GO:0007015">
    <property type="term" value="P:actin filament organization"/>
    <property type="evidence" value="ECO:0000318"/>
    <property type="project" value="GO_Central"/>
</dbReference>
<evidence type="ECO:0000256" key="6">
    <source>
        <dbReference type="ARBA" id="ARBA00022840"/>
    </source>
</evidence>
<evidence type="ECO:0000256" key="5">
    <source>
        <dbReference type="ARBA" id="ARBA00022777"/>
    </source>
</evidence>
<dbReference type="STRING" id="214684.Q5KM16"/>
<feature type="compositionally biased region" description="Polar residues" evidence="9">
    <location>
        <begin position="260"/>
        <end position="295"/>
    </location>
</feature>
<dbReference type="KEGG" id="cne:CNB03330"/>
<feature type="compositionally biased region" description="Low complexity" evidence="9">
    <location>
        <begin position="514"/>
        <end position="523"/>
    </location>
</feature>
<comment type="catalytic activity">
    <reaction evidence="8">
        <text>L-seryl-[protein] + ATP = O-phospho-L-seryl-[protein] + ADP + H(+)</text>
        <dbReference type="Rhea" id="RHEA:17989"/>
        <dbReference type="Rhea" id="RHEA-COMP:9863"/>
        <dbReference type="Rhea" id="RHEA-COMP:11604"/>
        <dbReference type="ChEBI" id="CHEBI:15378"/>
        <dbReference type="ChEBI" id="CHEBI:29999"/>
        <dbReference type="ChEBI" id="CHEBI:30616"/>
        <dbReference type="ChEBI" id="CHEBI:83421"/>
        <dbReference type="ChEBI" id="CHEBI:456216"/>
        <dbReference type="EC" id="2.7.11.1"/>
    </reaction>
</comment>
<comment type="catalytic activity">
    <reaction evidence="7">
        <text>L-threonyl-[protein] + ATP = O-phospho-L-threonyl-[protein] + ADP + H(+)</text>
        <dbReference type="Rhea" id="RHEA:46608"/>
        <dbReference type="Rhea" id="RHEA-COMP:11060"/>
        <dbReference type="Rhea" id="RHEA-COMP:11605"/>
        <dbReference type="ChEBI" id="CHEBI:15378"/>
        <dbReference type="ChEBI" id="CHEBI:30013"/>
        <dbReference type="ChEBI" id="CHEBI:30616"/>
        <dbReference type="ChEBI" id="CHEBI:61977"/>
        <dbReference type="ChEBI" id="CHEBI:456216"/>
        <dbReference type="EC" id="2.7.11.1"/>
    </reaction>
</comment>
<dbReference type="eggNOG" id="KOG1989">
    <property type="taxonomic scope" value="Eukaryota"/>
</dbReference>